<evidence type="ECO:0000313" key="1">
    <source>
        <dbReference type="EMBL" id="MEA5478874.1"/>
    </source>
</evidence>
<evidence type="ECO:0008006" key="3">
    <source>
        <dbReference type="Google" id="ProtNLM"/>
    </source>
</evidence>
<dbReference type="RefSeq" id="WP_323262260.1">
    <property type="nucleotide sequence ID" value="NZ_JAYGIE010000079.1"/>
</dbReference>
<accession>A0ABU5TKS8</accession>
<gene>
    <name evidence="1" type="ORF">VB774_14700</name>
</gene>
<sequence length="75" mass="8724">MTTKEKLIQEIEKTPDILLDNLLDFLLFVRNRYEDNKISEDNEISIEEQEIIIASKQAFASGDYLTLDEYLVGQV</sequence>
<name>A0ABU5TKS8_9CYAN</name>
<keyword evidence="2" id="KW-1185">Reference proteome</keyword>
<evidence type="ECO:0000313" key="2">
    <source>
        <dbReference type="Proteomes" id="UP001301388"/>
    </source>
</evidence>
<comment type="caution">
    <text evidence="1">The sequence shown here is derived from an EMBL/GenBank/DDBJ whole genome shotgun (WGS) entry which is preliminary data.</text>
</comment>
<reference evidence="1 2" key="1">
    <citation type="submission" date="2023-12" db="EMBL/GenBank/DDBJ databases">
        <title>Baltic Sea Cyanobacteria.</title>
        <authorList>
            <person name="Delbaje E."/>
            <person name="Fewer D.P."/>
            <person name="Shishido T.K."/>
        </authorList>
    </citation>
    <scope>NUCLEOTIDE SEQUENCE [LARGE SCALE GENOMIC DNA]</scope>
    <source>
        <strain evidence="1 2">UHCC 0370</strain>
    </source>
</reference>
<dbReference type="Proteomes" id="UP001301388">
    <property type="component" value="Unassembled WGS sequence"/>
</dbReference>
<proteinExistence type="predicted"/>
<organism evidence="1 2">
    <name type="scientific">Pseudanabaena galeata UHCC 0370</name>
    <dbReference type="NCBI Taxonomy" id="3110310"/>
    <lineage>
        <taxon>Bacteria</taxon>
        <taxon>Bacillati</taxon>
        <taxon>Cyanobacteriota</taxon>
        <taxon>Cyanophyceae</taxon>
        <taxon>Pseudanabaenales</taxon>
        <taxon>Pseudanabaenaceae</taxon>
        <taxon>Pseudanabaena</taxon>
    </lineage>
</organism>
<dbReference type="EMBL" id="JAYGIE010000079">
    <property type="protein sequence ID" value="MEA5478874.1"/>
    <property type="molecule type" value="Genomic_DNA"/>
</dbReference>
<protein>
    <recommendedName>
        <fullName evidence="3">DUF2281 domain-containing protein</fullName>
    </recommendedName>
</protein>